<dbReference type="InterPro" id="IPR002472">
    <property type="entry name" value="Palm_thioest"/>
</dbReference>
<proteinExistence type="inferred from homology"/>
<keyword evidence="5 10" id="KW-0378">Hydrolase</keyword>
<reference evidence="10 11" key="1">
    <citation type="journal article" date="2018" name="IMA Fungus">
        <title>IMA Genome-F 9: Draft genome sequence of Annulohypoxylon stygium, Aspergillus mulundensis, Berkeleyomyces basicola (syn. Thielaviopsis basicola), Ceratocystis smalleyi, two Cercospora beticola strains, Coleophoma cylindrospora, Fusarium fracticaudum, Phialophora cf. hyalina, and Morchella septimelata.</title>
        <authorList>
            <person name="Wingfield B.D."/>
            <person name="Bills G.F."/>
            <person name="Dong Y."/>
            <person name="Huang W."/>
            <person name="Nel W.J."/>
            <person name="Swalarsk-Parry B.S."/>
            <person name="Vaghefi N."/>
            <person name="Wilken P.M."/>
            <person name="An Z."/>
            <person name="de Beer Z.W."/>
            <person name="De Vos L."/>
            <person name="Chen L."/>
            <person name="Duong T.A."/>
            <person name="Gao Y."/>
            <person name="Hammerbacher A."/>
            <person name="Kikkert J.R."/>
            <person name="Li Y."/>
            <person name="Li H."/>
            <person name="Li K."/>
            <person name="Li Q."/>
            <person name="Liu X."/>
            <person name="Ma X."/>
            <person name="Naidoo K."/>
            <person name="Pethybridge S.J."/>
            <person name="Sun J."/>
            <person name="Steenkamp E.T."/>
            <person name="van der Nest M.A."/>
            <person name="van Wyk S."/>
            <person name="Wingfield M.J."/>
            <person name="Xiong C."/>
            <person name="Yue Q."/>
            <person name="Zhang X."/>
        </authorList>
    </citation>
    <scope>NUCLEOTIDE SEQUENCE [LARGE SCALE GENOMIC DNA]</scope>
    <source>
        <strain evidence="10 11">BP6252</strain>
    </source>
</reference>
<accession>A0A3D8RZZ4</accession>
<dbReference type="Proteomes" id="UP000256645">
    <property type="component" value="Unassembled WGS sequence"/>
</dbReference>
<evidence type="ECO:0000313" key="11">
    <source>
        <dbReference type="Proteomes" id="UP000256645"/>
    </source>
</evidence>
<dbReference type="SUPFAM" id="SSF53474">
    <property type="entry name" value="alpha/beta-Hydrolases"/>
    <property type="match status" value="1"/>
</dbReference>
<dbReference type="EC" id="3.1.2.22" evidence="2"/>
<comment type="similarity">
    <text evidence="1">Belongs to the palmitoyl-protein thioesterase family.</text>
</comment>
<evidence type="ECO:0000256" key="8">
    <source>
        <dbReference type="ARBA" id="ARBA00031934"/>
    </source>
</evidence>
<evidence type="ECO:0000256" key="4">
    <source>
        <dbReference type="ARBA" id="ARBA00022729"/>
    </source>
</evidence>
<dbReference type="FunFam" id="3.40.50.1820:FF:000107">
    <property type="entry name" value="Palmitoyl-protein thioesterase 1"/>
    <property type="match status" value="1"/>
</dbReference>
<keyword evidence="11" id="KW-1185">Reference proteome</keyword>
<evidence type="ECO:0000256" key="1">
    <source>
        <dbReference type="ARBA" id="ARBA00010758"/>
    </source>
</evidence>
<dbReference type="EMBL" id="PDLM01000004">
    <property type="protein sequence ID" value="RDW79598.1"/>
    <property type="molecule type" value="Genomic_DNA"/>
</dbReference>
<keyword evidence="6" id="KW-1015">Disulfide bond</keyword>
<feature type="signal peptide" evidence="9">
    <location>
        <begin position="1"/>
        <end position="18"/>
    </location>
</feature>
<dbReference type="PANTHER" id="PTHR11247:SF8">
    <property type="entry name" value="PALMITOYL-PROTEIN THIOESTERASE 1"/>
    <property type="match status" value="1"/>
</dbReference>
<sequence>MARFHLLSLLSIASLARALVLHPDLPSLLSDDDDETPLPLVIWHGLGDNYAADGLKEVGEIAQETNPGTYVYNVRLDEDPSADRSATFLGNLTLQVEKVCADLAKDPILSTAPAIDALGFSQGGQFLRAYVERCNNPPVRSLVTFGSQHNGISEFQTCGATDWLCKGAQALLRGNTWSTFVQSRFVPAQYFRDPMQYDQYLENSNFLADINNERILKNKTYKENMEKLENFVMYIFEDDTTVIPKETGWFSEVNGTDVIPLVERDMYKEDWLGLKTLDKKGALKFKSTKGNHMALTDKLLGSVFKEVYGPMKKGSSLKSQRPDALASYEKQLEILEEKNKAALLKAFKEAGVAGSAEDGLDAALAKEREERKQRILTEQARNFAARVQREHGPKQEEL</sequence>
<dbReference type="STRING" id="1849047.A0A3D8RZZ4"/>
<evidence type="ECO:0000256" key="5">
    <source>
        <dbReference type="ARBA" id="ARBA00022801"/>
    </source>
</evidence>
<evidence type="ECO:0000256" key="6">
    <source>
        <dbReference type="ARBA" id="ARBA00023157"/>
    </source>
</evidence>
<dbReference type="OrthoDB" id="10263094at2759"/>
<dbReference type="GO" id="GO:0008474">
    <property type="term" value="F:palmitoyl-(protein) hydrolase activity"/>
    <property type="evidence" value="ECO:0007669"/>
    <property type="project" value="UniProtKB-EC"/>
</dbReference>
<evidence type="ECO:0000256" key="3">
    <source>
        <dbReference type="ARBA" id="ARBA00014212"/>
    </source>
</evidence>
<organism evidence="10 11">
    <name type="scientific">Coleophoma cylindrospora</name>
    <dbReference type="NCBI Taxonomy" id="1849047"/>
    <lineage>
        <taxon>Eukaryota</taxon>
        <taxon>Fungi</taxon>
        <taxon>Dikarya</taxon>
        <taxon>Ascomycota</taxon>
        <taxon>Pezizomycotina</taxon>
        <taxon>Leotiomycetes</taxon>
        <taxon>Helotiales</taxon>
        <taxon>Dermateaceae</taxon>
        <taxon>Coleophoma</taxon>
    </lineage>
</organism>
<feature type="chain" id="PRO_5017663991" description="Palmitoyl-protein thioesterase 1" evidence="9">
    <location>
        <begin position="19"/>
        <end position="398"/>
    </location>
</feature>
<evidence type="ECO:0000256" key="2">
    <source>
        <dbReference type="ARBA" id="ARBA00012423"/>
    </source>
</evidence>
<dbReference type="InterPro" id="IPR029058">
    <property type="entry name" value="AB_hydrolase_fold"/>
</dbReference>
<evidence type="ECO:0000256" key="7">
    <source>
        <dbReference type="ARBA" id="ARBA00023180"/>
    </source>
</evidence>
<dbReference type="PRINTS" id="PR00414">
    <property type="entry name" value="PPTHIESTRASE"/>
</dbReference>
<evidence type="ECO:0000313" key="10">
    <source>
        <dbReference type="EMBL" id="RDW79598.1"/>
    </source>
</evidence>
<protein>
    <recommendedName>
        <fullName evidence="3">Palmitoyl-protein thioesterase 1</fullName>
        <ecNumber evidence="2">3.1.2.22</ecNumber>
    </recommendedName>
    <alternativeName>
        <fullName evidence="8">Palmitoyl-protein hydrolase 1</fullName>
    </alternativeName>
</protein>
<dbReference type="Pfam" id="PF02089">
    <property type="entry name" value="Palm_thioest"/>
    <property type="match status" value="1"/>
</dbReference>
<evidence type="ECO:0000256" key="9">
    <source>
        <dbReference type="SAM" id="SignalP"/>
    </source>
</evidence>
<keyword evidence="4 9" id="KW-0732">Signal</keyword>
<comment type="caution">
    <text evidence="10">The sequence shown here is derived from an EMBL/GenBank/DDBJ whole genome shotgun (WGS) entry which is preliminary data.</text>
</comment>
<dbReference type="AlphaFoldDB" id="A0A3D8RZZ4"/>
<gene>
    <name evidence="10" type="ORF">BP6252_04236</name>
</gene>
<keyword evidence="7" id="KW-0325">Glycoprotein</keyword>
<dbReference type="PANTHER" id="PTHR11247">
    <property type="entry name" value="PALMITOYL-PROTEIN THIOESTERASE/DOLICHYLDIPHOSPHATASE 1"/>
    <property type="match status" value="1"/>
</dbReference>
<name>A0A3D8RZZ4_9HELO</name>
<dbReference type="Gene3D" id="3.40.50.1820">
    <property type="entry name" value="alpha/beta hydrolase"/>
    <property type="match status" value="1"/>
</dbReference>